<evidence type="ECO:0000256" key="4">
    <source>
        <dbReference type="ARBA" id="ARBA00023065"/>
    </source>
</evidence>
<keyword evidence="4 7" id="KW-0406">Ion transport</keyword>
<dbReference type="GO" id="GO:0045259">
    <property type="term" value="C:proton-transporting ATP synthase complex"/>
    <property type="evidence" value="ECO:0007669"/>
    <property type="project" value="UniProtKB-KW"/>
</dbReference>
<evidence type="ECO:0000256" key="5">
    <source>
        <dbReference type="ARBA" id="ARBA00023136"/>
    </source>
</evidence>
<comment type="function">
    <text evidence="7">This protein is part of the stalk that links CF(0) to CF(1). It either transmits conformational changes from CF(0) to CF(1) or is implicated in proton conduction.</text>
</comment>
<dbReference type="RefSeq" id="WP_073186220.1">
    <property type="nucleotide sequence ID" value="NZ_FQZG01000010.1"/>
</dbReference>
<keyword evidence="7" id="KW-1003">Cell membrane</keyword>
<dbReference type="STRING" id="1123357.SAMN02745244_00760"/>
<dbReference type="NCBIfam" id="NF009967">
    <property type="entry name" value="PRK13430.1"/>
    <property type="match status" value="1"/>
</dbReference>
<keyword evidence="2 7" id="KW-0813">Transport</keyword>
<dbReference type="GO" id="GO:0005886">
    <property type="term" value="C:plasma membrane"/>
    <property type="evidence" value="ECO:0007669"/>
    <property type="project" value="UniProtKB-SubCell"/>
</dbReference>
<keyword evidence="6 7" id="KW-0066">ATP synthesis</keyword>
<keyword evidence="3 7" id="KW-0375">Hydrogen ion transport</keyword>
<evidence type="ECO:0000256" key="7">
    <source>
        <dbReference type="HAMAP-Rule" id="MF_01416"/>
    </source>
</evidence>
<comment type="subcellular location">
    <subcellularLocation>
        <location evidence="7">Cell membrane</location>
        <topology evidence="7">Peripheral membrane protein</topology>
    </subcellularLocation>
    <subcellularLocation>
        <location evidence="1">Membrane</location>
    </subcellularLocation>
</comment>
<organism evidence="8 9">
    <name type="scientific">Tessaracoccus bendigoensis DSM 12906</name>
    <dbReference type="NCBI Taxonomy" id="1123357"/>
    <lineage>
        <taxon>Bacteria</taxon>
        <taxon>Bacillati</taxon>
        <taxon>Actinomycetota</taxon>
        <taxon>Actinomycetes</taxon>
        <taxon>Propionibacteriales</taxon>
        <taxon>Propionibacteriaceae</taxon>
        <taxon>Tessaracoccus</taxon>
    </lineage>
</organism>
<dbReference type="PANTHER" id="PTHR11910">
    <property type="entry name" value="ATP SYNTHASE DELTA CHAIN"/>
    <property type="match status" value="1"/>
</dbReference>
<dbReference type="Pfam" id="PF00213">
    <property type="entry name" value="OSCP"/>
    <property type="match status" value="1"/>
</dbReference>
<protein>
    <recommendedName>
        <fullName evidence="7">ATP synthase subunit delta</fullName>
    </recommendedName>
    <alternativeName>
        <fullName evidence="7">ATP synthase F(1) sector subunit delta</fullName>
    </alternativeName>
    <alternativeName>
        <fullName evidence="7">F-type ATPase subunit delta</fullName>
        <shortName evidence="7">F-ATPase subunit delta</shortName>
    </alternativeName>
</protein>
<keyword evidence="5 7" id="KW-0472">Membrane</keyword>
<name>A0A1M6CSL9_9ACTN</name>
<dbReference type="Gene3D" id="1.10.520.20">
    <property type="entry name" value="N-terminal domain of the delta subunit of the F1F0-ATP synthase"/>
    <property type="match status" value="1"/>
</dbReference>
<evidence type="ECO:0000256" key="1">
    <source>
        <dbReference type="ARBA" id="ARBA00004370"/>
    </source>
</evidence>
<accession>A0A1M6CSL9</accession>
<dbReference type="Proteomes" id="UP000184512">
    <property type="component" value="Unassembled WGS sequence"/>
</dbReference>
<reference evidence="8 9" key="1">
    <citation type="submission" date="2016-11" db="EMBL/GenBank/DDBJ databases">
        <authorList>
            <person name="Jaros S."/>
            <person name="Januszkiewicz K."/>
            <person name="Wedrychowicz H."/>
        </authorList>
    </citation>
    <scope>NUCLEOTIDE SEQUENCE [LARGE SCALE GENOMIC DNA]</scope>
    <source>
        <strain evidence="8 9">DSM 12906</strain>
    </source>
</reference>
<evidence type="ECO:0000256" key="2">
    <source>
        <dbReference type="ARBA" id="ARBA00022448"/>
    </source>
</evidence>
<evidence type="ECO:0000313" key="8">
    <source>
        <dbReference type="EMBL" id="SHI63959.1"/>
    </source>
</evidence>
<keyword evidence="9" id="KW-1185">Reference proteome</keyword>
<dbReference type="GO" id="GO:0046933">
    <property type="term" value="F:proton-transporting ATP synthase activity, rotational mechanism"/>
    <property type="evidence" value="ECO:0007669"/>
    <property type="project" value="UniProtKB-UniRule"/>
</dbReference>
<dbReference type="OrthoDB" id="5242917at2"/>
<dbReference type="InterPro" id="IPR026015">
    <property type="entry name" value="ATP_synth_OSCP/delta_N_sf"/>
</dbReference>
<comment type="similarity">
    <text evidence="7">Belongs to the ATPase delta chain family.</text>
</comment>
<dbReference type="HAMAP" id="MF_01416">
    <property type="entry name" value="ATP_synth_delta_bact"/>
    <property type="match status" value="1"/>
</dbReference>
<proteinExistence type="inferred from homology"/>
<evidence type="ECO:0000313" key="9">
    <source>
        <dbReference type="Proteomes" id="UP000184512"/>
    </source>
</evidence>
<dbReference type="InterPro" id="IPR000711">
    <property type="entry name" value="ATPase_OSCP/dsu"/>
</dbReference>
<dbReference type="SUPFAM" id="SSF47928">
    <property type="entry name" value="N-terminal domain of the delta subunit of the F1F0-ATP synthase"/>
    <property type="match status" value="1"/>
</dbReference>
<gene>
    <name evidence="7" type="primary">atpH</name>
    <name evidence="8" type="ORF">SAMN02745244_00760</name>
</gene>
<dbReference type="EMBL" id="FQZG01000010">
    <property type="protein sequence ID" value="SHI63959.1"/>
    <property type="molecule type" value="Genomic_DNA"/>
</dbReference>
<comment type="function">
    <text evidence="7">F(1)F(0) ATP synthase produces ATP from ADP in the presence of a proton or sodium gradient. F-type ATPases consist of two structural domains, F(1) containing the extramembraneous catalytic core and F(0) containing the membrane proton channel, linked together by a central stalk and a peripheral stalk. During catalysis, ATP synthesis in the catalytic domain of F(1) is coupled via a rotary mechanism of the central stalk subunits to proton translocation.</text>
</comment>
<dbReference type="NCBIfam" id="TIGR01145">
    <property type="entry name" value="ATP_synt_delta"/>
    <property type="match status" value="1"/>
</dbReference>
<keyword evidence="7" id="KW-0139">CF(1)</keyword>
<dbReference type="AlphaFoldDB" id="A0A1M6CSL9"/>
<evidence type="ECO:0000256" key="6">
    <source>
        <dbReference type="ARBA" id="ARBA00023310"/>
    </source>
</evidence>
<sequence length="265" mass="28178">MTARDAAIAGLDAEIDGITTDAGTAAELFAVVDLLDGQPMLRRSLSDPSASDESRAGLARKLLSKRVAPATSLVLEAVVKAAHPSGNALVSALDRQGVRLALSQARRERKLDEVTAQLFQISALVDENHELSSTLRNPAFPVEAKRSLVSGLFRGKVSPLTLELVNRAVKARRRTFVNTVQGYLDMAARLTGQRIAKVTVARPLDAGRTARLKSALEAQIGGPVSIQITVDPAVLGGVSVSLGDDVYESTVAARLEDARRQLINL</sequence>
<evidence type="ECO:0000256" key="3">
    <source>
        <dbReference type="ARBA" id="ARBA00022781"/>
    </source>
</evidence>